<feature type="domain" description="TonB-dependent receptor-like beta-barrel" evidence="12">
    <location>
        <begin position="361"/>
        <end position="854"/>
    </location>
</feature>
<evidence type="ECO:0000256" key="1">
    <source>
        <dbReference type="ARBA" id="ARBA00004571"/>
    </source>
</evidence>
<accession>H7FTU8</accession>
<evidence type="ECO:0000256" key="3">
    <source>
        <dbReference type="ARBA" id="ARBA00022452"/>
    </source>
</evidence>
<feature type="chain" id="PRO_5003610024" evidence="11">
    <location>
        <begin position="19"/>
        <end position="919"/>
    </location>
</feature>
<dbReference type="InterPro" id="IPR012910">
    <property type="entry name" value="Plug_dom"/>
</dbReference>
<evidence type="ECO:0000256" key="11">
    <source>
        <dbReference type="SAM" id="SignalP"/>
    </source>
</evidence>
<dbReference type="InterPro" id="IPR010917">
    <property type="entry name" value="TonB_rcpt_CS"/>
</dbReference>
<gene>
    <name evidence="14" type="ORF">HJ01_02620</name>
</gene>
<evidence type="ECO:0000256" key="9">
    <source>
        <dbReference type="PROSITE-ProRule" id="PRU01360"/>
    </source>
</evidence>
<evidence type="ECO:0000256" key="2">
    <source>
        <dbReference type="ARBA" id="ARBA00022448"/>
    </source>
</evidence>
<keyword evidence="3 9" id="KW-1134">Transmembrane beta strand</keyword>
<keyword evidence="2 9" id="KW-0813">Transport</keyword>
<dbReference type="Pfam" id="PF00593">
    <property type="entry name" value="TonB_dep_Rec_b-barrel"/>
    <property type="match status" value="1"/>
</dbReference>
<reference evidence="14 15" key="1">
    <citation type="journal article" date="2014" name="Acta Crystallogr. D">
        <title>Structure-based characterization and antifreeze properties of a hyperactive ice-binding protein from the Antarctic bacterium Flavobacterium frigoris PS1.</title>
        <authorList>
            <person name="Do H."/>
            <person name="Kim S.J."/>
            <person name="Kim H.J."/>
            <person name="Lee J.H."/>
        </authorList>
    </citation>
    <scope>NUCLEOTIDE SEQUENCE [LARGE SCALE GENOMIC DNA]</scope>
    <source>
        <strain evidence="14 15">PS1</strain>
    </source>
</reference>
<evidence type="ECO:0000313" key="15">
    <source>
        <dbReference type="Proteomes" id="UP000005566"/>
    </source>
</evidence>
<evidence type="ECO:0000256" key="4">
    <source>
        <dbReference type="ARBA" id="ARBA00022692"/>
    </source>
</evidence>
<name>H7FTU8_FLAFP</name>
<dbReference type="PANTHER" id="PTHR47234:SF3">
    <property type="entry name" value="SECRETIN_TONB SHORT N-TERMINAL DOMAIN-CONTAINING PROTEIN"/>
    <property type="match status" value="1"/>
</dbReference>
<dbReference type="OrthoDB" id="9805434at2"/>
<sequence>MKKITLLFLLLNVSFLFAQKEISGVVRDNAGLPLPGVNIVEKGTSNGVSTNIDGAYKIKVNEGATIIFSYIGFTKVEKAATSARIDVVLSEEGGQSLDEIVIVGSRTAPRSNTTSALPIDVVSAKDLASTGQATFDKALQYKIPSFNTVQTPVNDATSLLDPYEIRNMGPSRTLILINGKRKNMSSLVYTQTSPGRGETGADISAIPTDAIERVEILRDGASAQYGSDAIAGVMNIILKKSTTGGSVTIRTGITGKGDGEMYGISINNGTKVGEKGFLNYTVDFSKTALANRPGILSATDEAAYWGVPVATTQAYLSLKPDGGNVNGSPETAAAKFEINGGTQLSENAELYYNAAYIFKKVNSFANYRAPYWRTASSFPYLPSLFGNGTLSSYQGYVPTFIGDLNDYNATLGFKTNKNGWTTDASVTIGGNSQTYTVTNSHNRSKYSDLNPEQLSAVGGLGSHALTDFVYTDAAQTTYSGQNTFKPGGTSFNHIVGNLDITKELSDNVSVGFGSEVRTENFSILQGDFQSYAGVGADSFQGNTPANSGTFNRYNIGFYGDISANIVKGWLVNGTARHENYSDFGSANVWKVSTSIKAIEDDKLTFRGSVSTGFRAPSLHQIYTEKSQSTFAGGAIAVTGIVNNVSTTARGYGVPKLTPEKSTNLSLGFGARPIKNLSLTVDYYTIKVKDRIVLGNLVDFGTGGNAFFVNGINSITSGIDYVVEYRNINLGKGKLGFNLSGNYTIENKIDGAVNNPASVTALTGPLAGQTVFNATQDALMFTSRPKFKTILGANYEIGNWGVSLNNTSFGTTKFKQADFTNGGLFTEFKTAQVTDLGVTLTATKSVTIALNINNIFDVLPKFTIKSDGSASADAIVNNPTLLKNEWNNITFDGRYPVTSYDGSQFSQLGRLFSLSMNYKF</sequence>
<evidence type="ECO:0000256" key="7">
    <source>
        <dbReference type="ARBA" id="ARBA00023136"/>
    </source>
</evidence>
<dbReference type="InterPro" id="IPR039426">
    <property type="entry name" value="TonB-dep_rcpt-like"/>
</dbReference>
<feature type="domain" description="TonB-dependent receptor plug" evidence="13">
    <location>
        <begin position="115"/>
        <end position="233"/>
    </location>
</feature>
<proteinExistence type="inferred from homology"/>
<dbReference type="STRING" id="1086011.HJ01_02620"/>
<evidence type="ECO:0000256" key="8">
    <source>
        <dbReference type="ARBA" id="ARBA00023237"/>
    </source>
</evidence>
<comment type="subcellular location">
    <subcellularLocation>
        <location evidence="1 9">Cell outer membrane</location>
        <topology evidence="1 9">Multi-pass membrane protein</topology>
    </subcellularLocation>
</comment>
<dbReference type="InterPro" id="IPR000531">
    <property type="entry name" value="Beta-barrel_TonB"/>
</dbReference>
<organism evidence="14 15">
    <name type="scientific">Flavobacterium frigoris (strain PS1)</name>
    <dbReference type="NCBI Taxonomy" id="1086011"/>
    <lineage>
        <taxon>Bacteria</taxon>
        <taxon>Pseudomonadati</taxon>
        <taxon>Bacteroidota</taxon>
        <taxon>Flavobacteriia</taxon>
        <taxon>Flavobacteriales</taxon>
        <taxon>Flavobacteriaceae</taxon>
        <taxon>Flavobacterium</taxon>
    </lineage>
</organism>
<dbReference type="Gene3D" id="2.170.130.10">
    <property type="entry name" value="TonB-dependent receptor, plug domain"/>
    <property type="match status" value="1"/>
</dbReference>
<dbReference type="RefSeq" id="WP_007138797.1">
    <property type="nucleotide sequence ID" value="NZ_AHKF01000019.1"/>
</dbReference>
<evidence type="ECO:0000313" key="14">
    <source>
        <dbReference type="EMBL" id="EIA08089.1"/>
    </source>
</evidence>
<dbReference type="PATRIC" id="fig|1086011.3.peg.2566"/>
<dbReference type="Proteomes" id="UP000005566">
    <property type="component" value="Unassembled WGS sequence"/>
</dbReference>
<dbReference type="InterPro" id="IPR037066">
    <property type="entry name" value="Plug_dom_sf"/>
</dbReference>
<comment type="caution">
    <text evidence="14">The sequence shown here is derived from an EMBL/GenBank/DDBJ whole genome shotgun (WGS) entry which is preliminary data.</text>
</comment>
<dbReference type="SUPFAM" id="SSF49464">
    <property type="entry name" value="Carboxypeptidase regulatory domain-like"/>
    <property type="match status" value="1"/>
</dbReference>
<evidence type="ECO:0000256" key="6">
    <source>
        <dbReference type="ARBA" id="ARBA00023077"/>
    </source>
</evidence>
<dbReference type="PANTHER" id="PTHR47234">
    <property type="match status" value="1"/>
</dbReference>
<dbReference type="Gene3D" id="2.40.170.20">
    <property type="entry name" value="TonB-dependent receptor, beta-barrel domain"/>
    <property type="match status" value="1"/>
</dbReference>
<keyword evidence="6 10" id="KW-0798">TonB box</keyword>
<dbReference type="PROSITE" id="PS52016">
    <property type="entry name" value="TONB_DEPENDENT_REC_3"/>
    <property type="match status" value="1"/>
</dbReference>
<keyword evidence="14" id="KW-0675">Receptor</keyword>
<dbReference type="GO" id="GO:0009279">
    <property type="term" value="C:cell outer membrane"/>
    <property type="evidence" value="ECO:0007669"/>
    <property type="project" value="UniProtKB-SubCell"/>
</dbReference>
<dbReference type="PROSITE" id="PS01156">
    <property type="entry name" value="TONB_DEPENDENT_REC_2"/>
    <property type="match status" value="1"/>
</dbReference>
<evidence type="ECO:0000256" key="5">
    <source>
        <dbReference type="ARBA" id="ARBA00022729"/>
    </source>
</evidence>
<keyword evidence="7 9" id="KW-0472">Membrane</keyword>
<dbReference type="Pfam" id="PF13715">
    <property type="entry name" value="CarbopepD_reg_2"/>
    <property type="match status" value="1"/>
</dbReference>
<keyword evidence="4 9" id="KW-0812">Transmembrane</keyword>
<evidence type="ECO:0000259" key="12">
    <source>
        <dbReference type="Pfam" id="PF00593"/>
    </source>
</evidence>
<protein>
    <submittedName>
        <fullName evidence="14">TonB-dependent receptor</fullName>
    </submittedName>
</protein>
<dbReference type="AlphaFoldDB" id="H7FTU8"/>
<evidence type="ECO:0000259" key="13">
    <source>
        <dbReference type="Pfam" id="PF07715"/>
    </source>
</evidence>
<dbReference type="InterPro" id="IPR036942">
    <property type="entry name" value="Beta-barrel_TonB_sf"/>
</dbReference>
<dbReference type="InterPro" id="IPR008969">
    <property type="entry name" value="CarboxyPept-like_regulatory"/>
</dbReference>
<keyword evidence="15" id="KW-1185">Reference proteome</keyword>
<comment type="similarity">
    <text evidence="9 10">Belongs to the TonB-dependent receptor family.</text>
</comment>
<evidence type="ECO:0000256" key="10">
    <source>
        <dbReference type="RuleBase" id="RU003357"/>
    </source>
</evidence>
<keyword evidence="5 11" id="KW-0732">Signal</keyword>
<dbReference type="EMBL" id="AHKF01000019">
    <property type="protein sequence ID" value="EIA08089.1"/>
    <property type="molecule type" value="Genomic_DNA"/>
</dbReference>
<dbReference type="Gene3D" id="2.60.40.1120">
    <property type="entry name" value="Carboxypeptidase-like, regulatory domain"/>
    <property type="match status" value="1"/>
</dbReference>
<dbReference type="Pfam" id="PF07715">
    <property type="entry name" value="Plug"/>
    <property type="match status" value="1"/>
</dbReference>
<feature type="signal peptide" evidence="11">
    <location>
        <begin position="1"/>
        <end position="18"/>
    </location>
</feature>
<dbReference type="eggNOG" id="COG4771">
    <property type="taxonomic scope" value="Bacteria"/>
</dbReference>
<keyword evidence="8 9" id="KW-0998">Cell outer membrane</keyword>
<dbReference type="SUPFAM" id="SSF56935">
    <property type="entry name" value="Porins"/>
    <property type="match status" value="1"/>
</dbReference>